<gene>
    <name evidence="1" type="ORF">CJP74_03670</name>
</gene>
<protein>
    <submittedName>
        <fullName evidence="1">Uncharacterized protein</fullName>
    </submittedName>
</protein>
<dbReference type="RefSeq" id="WP_119496912.1">
    <property type="nucleotide sequence ID" value="NZ_NRJH01000029.1"/>
</dbReference>
<name>A0A3A1Y9L6_9GAMM</name>
<evidence type="ECO:0000313" key="1">
    <source>
        <dbReference type="EMBL" id="RIY32807.1"/>
    </source>
</evidence>
<dbReference type="Proteomes" id="UP000266258">
    <property type="component" value="Unassembled WGS sequence"/>
</dbReference>
<dbReference type="OrthoDB" id="5678945at2"/>
<sequence>MTDKEKEVKYMEADYIEKVAPDFQSAMQAMLAYIQERKLVAATDLAPAEELTSEPNGVTSKKTQLEFKEGMDLEEFLEAQQNIVAQEMMDYMVNSAPNVLDKDEK</sequence>
<reference evidence="1 2" key="1">
    <citation type="submission" date="2017-08" db="EMBL/GenBank/DDBJ databases">
        <title>Reclassification of Bisgaard taxon 37 and 44.</title>
        <authorList>
            <person name="Christensen H."/>
        </authorList>
    </citation>
    <scope>NUCLEOTIDE SEQUENCE [LARGE SCALE GENOMIC DNA]</scope>
    <source>
        <strain evidence="1 2">B96_4</strain>
    </source>
</reference>
<proteinExistence type="predicted"/>
<accession>A0A3A1Y9L6</accession>
<evidence type="ECO:0000313" key="2">
    <source>
        <dbReference type="Proteomes" id="UP000266258"/>
    </source>
</evidence>
<organism evidence="1 2">
    <name type="scientific">Psittacicella melopsittaci</name>
    <dbReference type="NCBI Taxonomy" id="2028576"/>
    <lineage>
        <taxon>Bacteria</taxon>
        <taxon>Pseudomonadati</taxon>
        <taxon>Pseudomonadota</taxon>
        <taxon>Gammaproteobacteria</taxon>
        <taxon>Pasteurellales</taxon>
        <taxon>Psittacicellaceae</taxon>
        <taxon>Psittacicella</taxon>
    </lineage>
</organism>
<dbReference type="EMBL" id="NRJH01000029">
    <property type="protein sequence ID" value="RIY32807.1"/>
    <property type="molecule type" value="Genomic_DNA"/>
</dbReference>
<dbReference type="AlphaFoldDB" id="A0A3A1Y9L6"/>
<keyword evidence="2" id="KW-1185">Reference proteome</keyword>
<comment type="caution">
    <text evidence="1">The sequence shown here is derived from an EMBL/GenBank/DDBJ whole genome shotgun (WGS) entry which is preliminary data.</text>
</comment>